<keyword evidence="4 7" id="KW-0863">Zinc-finger</keyword>
<feature type="compositionally biased region" description="Polar residues" evidence="8">
    <location>
        <begin position="292"/>
        <end position="303"/>
    </location>
</feature>
<reference evidence="10 11" key="1">
    <citation type="journal article" date="2024" name="IMA Fungus">
        <title>IMA Genome - F19 : A genome assembly and annotation guide to empower mycologists, including annotated draft genome sequences of Ceratocystis pirilliformis, Diaporthe australafricana, Fusarium ophioides, Paecilomyces lecythidis, and Sporothrix stenoceras.</title>
        <authorList>
            <person name="Aylward J."/>
            <person name="Wilson A.M."/>
            <person name="Visagie C.M."/>
            <person name="Spraker J."/>
            <person name="Barnes I."/>
            <person name="Buitendag C."/>
            <person name="Ceriani C."/>
            <person name="Del Mar Angel L."/>
            <person name="du Plessis D."/>
            <person name="Fuchs T."/>
            <person name="Gasser K."/>
            <person name="Kramer D."/>
            <person name="Li W."/>
            <person name="Munsamy K."/>
            <person name="Piso A."/>
            <person name="Price J.L."/>
            <person name="Sonnekus B."/>
            <person name="Thomas C."/>
            <person name="van der Nest A."/>
            <person name="van Dijk A."/>
            <person name="van Heerden A."/>
            <person name="van Vuuren N."/>
            <person name="Yilmaz N."/>
            <person name="Duong T.A."/>
            <person name="van der Merwe N.A."/>
            <person name="Wingfield M.J."/>
            <person name="Wingfield B.D."/>
        </authorList>
    </citation>
    <scope>NUCLEOTIDE SEQUENCE [LARGE SCALE GENOMIC DNA]</scope>
    <source>
        <strain evidence="10 11">CMW 18300</strain>
    </source>
</reference>
<dbReference type="PANTHER" id="PTHR16515:SF66">
    <property type="entry name" value="C2H2-TYPE DOMAIN-CONTAINING PROTEIN"/>
    <property type="match status" value="1"/>
</dbReference>
<keyword evidence="11" id="KW-1185">Reference proteome</keyword>
<dbReference type="SMART" id="SM00355">
    <property type="entry name" value="ZnF_C2H2"/>
    <property type="match status" value="6"/>
</dbReference>
<evidence type="ECO:0000313" key="10">
    <source>
        <dbReference type="EMBL" id="KAL1878725.1"/>
    </source>
</evidence>
<sequence length="566" mass="61488">MDDLVLGMAPYGNASVHEFSAHDDTCLIGAGCQGLGLVSRPNGHENGAAFSAIPYPAFAGFASHDVASPSPQSPNAGDTFQEANTGKLQSRLQSAGFNEPETAAPDMLSAFILQTMTSAKEDSANIVSFQAQPDLYEHNMADASYGFNFTQHAGSDCPDPGSHDTFAHLYQSQMQAQGYQQEVHQQGDLAHVDPFNIFALGPNPHCHAPALPGHDGMVTFQGHANGSGNLSGECGVAFQNPLQASLHIQEHAQHGQHVPLMAHGLQYAQNMQLQHAHQPDIDFSGMGATSAFGPSNSDFSHQPMTPGHPGGLFGRGSEQLPSPTNQNLGPHASPSFSGAKFRPSVSEAGQRLQSSPAPSGVSAESHPQAISDMMCQWEQGGSKCGKICGDEQELEMHVQAEHVDNMPKADGGYVCAWAGCGRLHKPFAQKSKVKRHMLTHTQYKPFKCDHCAQTFSAKQALEQHVLIHQNIKPLTCDICHKSFRQKSALTMHIRTHTNEKPLKCDICGTMFGESSNLSKHRRTHERIGRHQCPVALCEKRFNRLDQCRRHLETVHKRTPQGEQQSF</sequence>
<dbReference type="PROSITE" id="PS50157">
    <property type="entry name" value="ZINC_FINGER_C2H2_2"/>
    <property type="match status" value="5"/>
</dbReference>
<gene>
    <name evidence="10" type="primary">SUR1</name>
    <name evidence="10" type="ORF">Daus18300_002000</name>
</gene>
<dbReference type="Pfam" id="PF00096">
    <property type="entry name" value="zf-C2H2"/>
    <property type="match status" value="2"/>
</dbReference>
<evidence type="ECO:0000256" key="6">
    <source>
        <dbReference type="ARBA" id="ARBA00023242"/>
    </source>
</evidence>
<dbReference type="PROSITE" id="PS00028">
    <property type="entry name" value="ZINC_FINGER_C2H2_1"/>
    <property type="match status" value="4"/>
</dbReference>
<evidence type="ECO:0000256" key="5">
    <source>
        <dbReference type="ARBA" id="ARBA00022833"/>
    </source>
</evidence>
<evidence type="ECO:0000256" key="3">
    <source>
        <dbReference type="ARBA" id="ARBA00022737"/>
    </source>
</evidence>
<evidence type="ECO:0000256" key="1">
    <source>
        <dbReference type="ARBA" id="ARBA00004123"/>
    </source>
</evidence>
<dbReference type="InterPro" id="IPR013087">
    <property type="entry name" value="Znf_C2H2_type"/>
</dbReference>
<dbReference type="Gene3D" id="3.30.160.60">
    <property type="entry name" value="Classic Zinc Finger"/>
    <property type="match status" value="4"/>
</dbReference>
<comment type="subcellular location">
    <subcellularLocation>
        <location evidence="1">Nucleus</location>
    </subcellularLocation>
</comment>
<dbReference type="SUPFAM" id="SSF57667">
    <property type="entry name" value="beta-beta-alpha zinc fingers"/>
    <property type="match status" value="3"/>
</dbReference>
<evidence type="ECO:0000256" key="2">
    <source>
        <dbReference type="ARBA" id="ARBA00022723"/>
    </source>
</evidence>
<dbReference type="InterPro" id="IPR050331">
    <property type="entry name" value="Zinc_finger"/>
</dbReference>
<keyword evidence="3" id="KW-0677">Repeat</keyword>
<feature type="domain" description="C2H2-type" evidence="9">
    <location>
        <begin position="413"/>
        <end position="445"/>
    </location>
</feature>
<name>A0ABR3XRU8_9PEZI</name>
<evidence type="ECO:0000256" key="4">
    <source>
        <dbReference type="ARBA" id="ARBA00022771"/>
    </source>
</evidence>
<feature type="region of interest" description="Disordered" evidence="8">
    <location>
        <begin position="280"/>
        <end position="366"/>
    </location>
</feature>
<dbReference type="EMBL" id="JAWRVE010000011">
    <property type="protein sequence ID" value="KAL1878725.1"/>
    <property type="molecule type" value="Genomic_DNA"/>
</dbReference>
<comment type="caution">
    <text evidence="10">The sequence shown here is derived from an EMBL/GenBank/DDBJ whole genome shotgun (WGS) entry which is preliminary data.</text>
</comment>
<dbReference type="Proteomes" id="UP001583177">
    <property type="component" value="Unassembled WGS sequence"/>
</dbReference>
<evidence type="ECO:0000259" key="9">
    <source>
        <dbReference type="PROSITE" id="PS50157"/>
    </source>
</evidence>
<feature type="domain" description="C2H2-type" evidence="9">
    <location>
        <begin position="530"/>
        <end position="560"/>
    </location>
</feature>
<protein>
    <submittedName>
        <fullName evidence="10">Zinc-finger protein</fullName>
    </submittedName>
</protein>
<keyword evidence="5" id="KW-0862">Zinc</keyword>
<keyword evidence="2" id="KW-0479">Metal-binding</keyword>
<feature type="domain" description="C2H2-type" evidence="9">
    <location>
        <begin position="446"/>
        <end position="473"/>
    </location>
</feature>
<proteinExistence type="predicted"/>
<keyword evidence="6" id="KW-0539">Nucleus</keyword>
<feature type="domain" description="C2H2-type" evidence="9">
    <location>
        <begin position="474"/>
        <end position="501"/>
    </location>
</feature>
<dbReference type="InterPro" id="IPR036236">
    <property type="entry name" value="Znf_C2H2_sf"/>
</dbReference>
<accession>A0ABR3XRU8</accession>
<dbReference type="PANTHER" id="PTHR16515">
    <property type="entry name" value="PR DOMAIN ZINC FINGER PROTEIN"/>
    <property type="match status" value="1"/>
</dbReference>
<evidence type="ECO:0000256" key="7">
    <source>
        <dbReference type="PROSITE-ProRule" id="PRU00042"/>
    </source>
</evidence>
<organism evidence="10 11">
    <name type="scientific">Diaporthe australafricana</name>
    <dbReference type="NCBI Taxonomy" id="127596"/>
    <lineage>
        <taxon>Eukaryota</taxon>
        <taxon>Fungi</taxon>
        <taxon>Dikarya</taxon>
        <taxon>Ascomycota</taxon>
        <taxon>Pezizomycotina</taxon>
        <taxon>Sordariomycetes</taxon>
        <taxon>Sordariomycetidae</taxon>
        <taxon>Diaporthales</taxon>
        <taxon>Diaporthaceae</taxon>
        <taxon>Diaporthe</taxon>
    </lineage>
</organism>
<feature type="domain" description="C2H2-type" evidence="9">
    <location>
        <begin position="502"/>
        <end position="524"/>
    </location>
</feature>
<feature type="compositionally biased region" description="Polar residues" evidence="8">
    <location>
        <begin position="319"/>
        <end position="328"/>
    </location>
</feature>
<dbReference type="GO" id="GO:0008270">
    <property type="term" value="F:zinc ion binding"/>
    <property type="evidence" value="ECO:0007669"/>
    <property type="project" value="UniProtKB-KW"/>
</dbReference>
<evidence type="ECO:0000313" key="11">
    <source>
        <dbReference type="Proteomes" id="UP001583177"/>
    </source>
</evidence>
<evidence type="ECO:0000256" key="8">
    <source>
        <dbReference type="SAM" id="MobiDB-lite"/>
    </source>
</evidence>